<dbReference type="InterPro" id="IPR006862">
    <property type="entry name" value="Thio_Ohase/aa_AcTrfase"/>
</dbReference>
<keyword evidence="6" id="KW-1185">Reference proteome</keyword>
<dbReference type="Proteomes" id="UP001519460">
    <property type="component" value="Unassembled WGS sequence"/>
</dbReference>
<feature type="domain" description="Acyl-CoA thioester hydrolase/bile acid-CoA amino acid N-acetyltransferase" evidence="3">
    <location>
        <begin position="55"/>
        <end position="194"/>
    </location>
</feature>
<dbReference type="Gene3D" id="2.60.40.2240">
    <property type="entry name" value="Acyl-CoA thioester hydrolase/BAAT N-terminal domain"/>
    <property type="match status" value="1"/>
</dbReference>
<gene>
    <name evidence="5" type="ORF">BaRGS_00031308</name>
</gene>
<evidence type="ECO:0000313" key="5">
    <source>
        <dbReference type="EMBL" id="KAK7477484.1"/>
    </source>
</evidence>
<feature type="domain" description="BAAT/Acyl-CoA thioester hydrolase C-terminal" evidence="4">
    <location>
        <begin position="257"/>
        <end position="455"/>
    </location>
</feature>
<organism evidence="5 6">
    <name type="scientific">Batillaria attramentaria</name>
    <dbReference type="NCBI Taxonomy" id="370345"/>
    <lineage>
        <taxon>Eukaryota</taxon>
        <taxon>Metazoa</taxon>
        <taxon>Spiralia</taxon>
        <taxon>Lophotrochozoa</taxon>
        <taxon>Mollusca</taxon>
        <taxon>Gastropoda</taxon>
        <taxon>Caenogastropoda</taxon>
        <taxon>Sorbeoconcha</taxon>
        <taxon>Cerithioidea</taxon>
        <taxon>Batillariidae</taxon>
        <taxon>Batillaria</taxon>
    </lineage>
</organism>
<dbReference type="Gene3D" id="3.40.50.1820">
    <property type="entry name" value="alpha/beta hydrolase"/>
    <property type="match status" value="1"/>
</dbReference>
<dbReference type="Pfam" id="PF08840">
    <property type="entry name" value="BAAT_C"/>
    <property type="match status" value="1"/>
</dbReference>
<name>A0ABD0JR57_9CAEN</name>
<dbReference type="PANTHER" id="PTHR10824">
    <property type="entry name" value="ACYL-COENZYME A THIOESTERASE-RELATED"/>
    <property type="match status" value="1"/>
</dbReference>
<evidence type="ECO:0000259" key="3">
    <source>
        <dbReference type="Pfam" id="PF04775"/>
    </source>
</evidence>
<dbReference type="PANTHER" id="PTHR10824:SF4">
    <property type="entry name" value="ACYL-COENZYME A THIOESTERASE 1-LIKE"/>
    <property type="match status" value="1"/>
</dbReference>
<accession>A0ABD0JR57</accession>
<proteinExistence type="inferred from homology"/>
<dbReference type="InterPro" id="IPR014940">
    <property type="entry name" value="BAAT_C"/>
</dbReference>
<evidence type="ECO:0000256" key="1">
    <source>
        <dbReference type="ARBA" id="ARBA00006538"/>
    </source>
</evidence>
<dbReference type="InterPro" id="IPR042490">
    <property type="entry name" value="Thio_Ohase/BAAT_N"/>
</dbReference>
<feature type="active site" description="Charge relay system" evidence="2">
    <location>
        <position position="407"/>
    </location>
</feature>
<feature type="active site" description="Charge relay system" evidence="2">
    <location>
        <position position="285"/>
    </location>
</feature>
<dbReference type="AlphaFoldDB" id="A0ABD0JR57"/>
<evidence type="ECO:0000313" key="6">
    <source>
        <dbReference type="Proteomes" id="UP001519460"/>
    </source>
</evidence>
<reference evidence="5 6" key="1">
    <citation type="journal article" date="2023" name="Sci. Data">
        <title>Genome assembly of the Korean intertidal mud-creeper Batillaria attramentaria.</title>
        <authorList>
            <person name="Patra A.K."/>
            <person name="Ho P.T."/>
            <person name="Jun S."/>
            <person name="Lee S.J."/>
            <person name="Kim Y."/>
            <person name="Won Y.J."/>
        </authorList>
    </citation>
    <scope>NUCLEOTIDE SEQUENCE [LARGE SCALE GENOMIC DNA]</scope>
    <source>
        <strain evidence="5">Wonlab-2016</strain>
    </source>
</reference>
<protein>
    <submittedName>
        <fullName evidence="5">Uncharacterized protein</fullName>
    </submittedName>
</protein>
<dbReference type="Pfam" id="PF04775">
    <property type="entry name" value="Bile_Hydr_Trans"/>
    <property type="match status" value="1"/>
</dbReference>
<dbReference type="InterPro" id="IPR029058">
    <property type="entry name" value="AB_hydrolase_fold"/>
</dbReference>
<dbReference type="InterPro" id="IPR016662">
    <property type="entry name" value="Acyl-CoA_thioEstase_long-chain"/>
</dbReference>
<comment type="similarity">
    <text evidence="1">Belongs to the C/M/P thioester hydrolase family.</text>
</comment>
<comment type="caution">
    <text evidence="5">The sequence shown here is derived from an EMBL/GenBank/DDBJ whole genome shotgun (WGS) entry which is preliminary data.</text>
</comment>
<evidence type="ECO:0000256" key="2">
    <source>
        <dbReference type="PIRSR" id="PIRSR016521-1"/>
    </source>
</evidence>
<feature type="active site" description="Charge relay system" evidence="2">
    <location>
        <position position="374"/>
    </location>
</feature>
<evidence type="ECO:0000259" key="4">
    <source>
        <dbReference type="Pfam" id="PF08840"/>
    </source>
</evidence>
<dbReference type="SUPFAM" id="SSF53474">
    <property type="entry name" value="alpha/beta-Hydrolases"/>
    <property type="match status" value="1"/>
</dbReference>
<dbReference type="PIRSF" id="PIRSF016521">
    <property type="entry name" value="Acyl-CoA_hydro"/>
    <property type="match status" value="1"/>
</dbReference>
<dbReference type="EMBL" id="JACVVK020000349">
    <property type="protein sequence ID" value="KAK7477484.1"/>
    <property type="molecule type" value="Genomic_DNA"/>
</dbReference>
<sequence length="460" mass="51271">MVAFSLPGSARLHNLQQILSHRVEPQRCQEVFNLAANPEQHLCTIRVSPGVTLFDQNVHIRVEGLIKHSKVTLQAWSFTEWRRKEVLFLSHGHFYADQDGVVDLDRDPSLGGTYTGVDPMGLFWSLKPLPSDPQHVRCVIKDVEKLFEMKLAVFPGHITPSHQTVTMETVLPLGTTVVHRSPKAADVKRMEIEEGQVRGTLFLPPGEGPHPGVIDMFGAAGGLMEIRASLMASHGFVTFALAFFRYKDLPRTETELQFDYFEEAVEWFSKHPSVGRGGIGVVGTSSGGTQGLLMAIQCPQVKAVVNINGPPFRMVNNIYRRGELFVKAQQPNHETLIVTDVGPISKTAFPVTMVVVVVVWKSSAHILCISCDDDKTVDPKWAEQLRDLYPIDKRHLIDVVVYPGAGHLLEPPYTPLCRLCHTTMTELPVFWGGIARPHATAQMDAWHRTLAFLRDSVVDK</sequence>